<proteinExistence type="predicted"/>
<name>A0A3B3WRW9_9TELE</name>
<dbReference type="GO" id="GO:0005184">
    <property type="term" value="F:neuropeptide hormone activity"/>
    <property type="evidence" value="ECO:0007669"/>
    <property type="project" value="InterPro"/>
</dbReference>
<evidence type="ECO:0000313" key="2">
    <source>
        <dbReference type="Proteomes" id="UP000261480"/>
    </source>
</evidence>
<evidence type="ECO:0000313" key="1">
    <source>
        <dbReference type="Ensembl" id="ENSPMEP00000005525.1"/>
    </source>
</evidence>
<dbReference type="Pfam" id="PF15171">
    <property type="entry name" value="Spexin"/>
    <property type="match status" value="1"/>
</dbReference>
<sequence>MNSDVECYAVSCGNLIVYANVKQNLLLCLSHCLCSSSEIKLTLFYSRRNWTPQAVLYLKGARKANIYSKKKQKKKRRQSETVLFSREEGDTLQLGASHIYLFIHSSFSLCR</sequence>
<keyword evidence="2" id="KW-1185">Reference proteome</keyword>
<reference evidence="1" key="1">
    <citation type="submission" date="2025-08" db="UniProtKB">
        <authorList>
            <consortium name="Ensembl"/>
        </authorList>
    </citation>
    <scope>IDENTIFICATION</scope>
</reference>
<protein>
    <submittedName>
        <fullName evidence="1">Uncharacterized protein</fullName>
    </submittedName>
</protein>
<organism evidence="1 2">
    <name type="scientific">Poecilia mexicana</name>
    <dbReference type="NCBI Taxonomy" id="48701"/>
    <lineage>
        <taxon>Eukaryota</taxon>
        <taxon>Metazoa</taxon>
        <taxon>Chordata</taxon>
        <taxon>Craniata</taxon>
        <taxon>Vertebrata</taxon>
        <taxon>Euteleostomi</taxon>
        <taxon>Actinopterygii</taxon>
        <taxon>Neopterygii</taxon>
        <taxon>Teleostei</taxon>
        <taxon>Neoteleostei</taxon>
        <taxon>Acanthomorphata</taxon>
        <taxon>Ovalentaria</taxon>
        <taxon>Atherinomorphae</taxon>
        <taxon>Cyprinodontiformes</taxon>
        <taxon>Poeciliidae</taxon>
        <taxon>Poeciliinae</taxon>
        <taxon>Poecilia</taxon>
    </lineage>
</organism>
<dbReference type="InterPro" id="IPR028126">
    <property type="entry name" value="Spexin"/>
</dbReference>
<reference evidence="1" key="2">
    <citation type="submission" date="2025-09" db="UniProtKB">
        <authorList>
            <consortium name="Ensembl"/>
        </authorList>
    </citation>
    <scope>IDENTIFICATION</scope>
</reference>
<dbReference type="Proteomes" id="UP000261480">
    <property type="component" value="Unplaced"/>
</dbReference>
<dbReference type="Ensembl" id="ENSPMET00000007365.1">
    <property type="protein sequence ID" value="ENSPMEP00000005525.1"/>
    <property type="gene ID" value="ENSPMEG00000006898.1"/>
</dbReference>
<accession>A0A3B3WRW9</accession>
<dbReference type="AlphaFoldDB" id="A0A3B3WRW9"/>